<protein>
    <recommendedName>
        <fullName evidence="3">GapA-binding peptide SR1P</fullName>
    </recommendedName>
</protein>
<sequence length="47" mass="5268">MQELVGRCKQCGKDIYCNDGFINGVVQEDQTLLCFDCSADHEDEEAP</sequence>
<evidence type="ECO:0000313" key="1">
    <source>
        <dbReference type="EMBL" id="UVI28940.1"/>
    </source>
</evidence>
<name>A0ABY5S5T7_9BACL</name>
<keyword evidence="2" id="KW-1185">Reference proteome</keyword>
<proteinExistence type="predicted"/>
<accession>A0ABY5S5T7</accession>
<reference evidence="1" key="1">
    <citation type="submission" date="2022-01" db="EMBL/GenBank/DDBJ databases">
        <title>Paenibacillus spongiae sp. nov., isolated from marine sponge.</title>
        <authorList>
            <person name="Li Z."/>
            <person name="Zhang M."/>
        </authorList>
    </citation>
    <scope>NUCLEOTIDE SEQUENCE</scope>
    <source>
        <strain evidence="1">PHS-Z3</strain>
    </source>
</reference>
<dbReference type="EMBL" id="CP091430">
    <property type="protein sequence ID" value="UVI28940.1"/>
    <property type="molecule type" value="Genomic_DNA"/>
</dbReference>
<dbReference type="Proteomes" id="UP001057877">
    <property type="component" value="Chromosome"/>
</dbReference>
<evidence type="ECO:0008006" key="3">
    <source>
        <dbReference type="Google" id="ProtNLM"/>
    </source>
</evidence>
<dbReference type="RefSeq" id="WP_258385027.1">
    <property type="nucleotide sequence ID" value="NZ_CP091430.1"/>
</dbReference>
<organism evidence="1 2">
    <name type="scientific">Paenibacillus spongiae</name>
    <dbReference type="NCBI Taxonomy" id="2909671"/>
    <lineage>
        <taxon>Bacteria</taxon>
        <taxon>Bacillati</taxon>
        <taxon>Bacillota</taxon>
        <taxon>Bacilli</taxon>
        <taxon>Bacillales</taxon>
        <taxon>Paenibacillaceae</taxon>
        <taxon>Paenibacillus</taxon>
    </lineage>
</organism>
<gene>
    <name evidence="1" type="ORF">L1F29_26390</name>
</gene>
<evidence type="ECO:0000313" key="2">
    <source>
        <dbReference type="Proteomes" id="UP001057877"/>
    </source>
</evidence>